<dbReference type="Gene3D" id="2.40.420.20">
    <property type="match status" value="1"/>
</dbReference>
<keyword evidence="3" id="KW-0812">Transmembrane</keyword>
<sequence length="398" mass="44377">MSTKKTILISFGILIAGAAIILLIFNTEPEAQRSGATKQTAMLVNTVQVERSNFTPTISAMGTVVPSQDVMLSPRVGGQIIQLSENFTPGGYVEEGEMLLQIDPADYRNALQQRISELQQAQTNLEIEMGRQNVARQDYELLDDSLTNENRSLVLREPQLNAARSNVQSAEAAVEQAELNLERTTIRAPFDAYILSRNVNLGSQVSPGDELARLVGRDTYWIETTVPLRHLRWIDVPQNGNGGSPVTIRNRSVWDEDEYREGSLFRLVGTLTDETRLARILVEVPDPHGYEQENSDRPRLMIGSYVVADIQAQEIQNVVRLSRDYVRQNDTIWVNENDTLRIRDAEILFRDANYAYITEGIEDGEHVVTTNLSTVVDGSPLRLEGSAATAMADSVTTE</sequence>
<dbReference type="Proteomes" id="UP001165366">
    <property type="component" value="Unassembled WGS sequence"/>
</dbReference>
<gene>
    <name evidence="5" type="ORF">L6773_10735</name>
</gene>
<keyword evidence="3" id="KW-1133">Transmembrane helix</keyword>
<dbReference type="Gene3D" id="2.40.50.100">
    <property type="match status" value="1"/>
</dbReference>
<dbReference type="InterPro" id="IPR058625">
    <property type="entry name" value="MdtA-like_BSH"/>
</dbReference>
<comment type="similarity">
    <text evidence="1">Belongs to the membrane fusion protein (MFP) (TC 8.A.1) family.</text>
</comment>
<keyword evidence="6" id="KW-1185">Reference proteome</keyword>
<accession>A0ABS9KDW0</accession>
<reference evidence="5" key="2">
    <citation type="submission" date="2024-05" db="EMBL/GenBank/DDBJ databases">
        <title>Rhodohalobacter halophilus gen. nov., sp. nov., a moderately halophilic member of the family Balneolaceae.</title>
        <authorList>
            <person name="Xia J."/>
        </authorList>
    </citation>
    <scope>NUCLEOTIDE SEQUENCE</scope>
    <source>
        <strain evidence="5">WB101</strain>
    </source>
</reference>
<reference evidence="5" key="1">
    <citation type="submission" date="2022-01" db="EMBL/GenBank/DDBJ databases">
        <authorList>
            <person name="Wang Y."/>
        </authorList>
    </citation>
    <scope>NUCLEOTIDE SEQUENCE</scope>
    <source>
        <strain evidence="5">WB101</strain>
    </source>
</reference>
<dbReference type="RefSeq" id="WP_237854290.1">
    <property type="nucleotide sequence ID" value="NZ_JAKLWS010000012.1"/>
</dbReference>
<evidence type="ECO:0000313" key="5">
    <source>
        <dbReference type="EMBL" id="MCG2589046.1"/>
    </source>
</evidence>
<dbReference type="Gene3D" id="2.40.30.170">
    <property type="match status" value="1"/>
</dbReference>
<dbReference type="SUPFAM" id="SSF111369">
    <property type="entry name" value="HlyD-like secretion proteins"/>
    <property type="match status" value="1"/>
</dbReference>
<dbReference type="Pfam" id="PF25917">
    <property type="entry name" value="BSH_RND"/>
    <property type="match status" value="1"/>
</dbReference>
<organism evidence="5 6">
    <name type="scientific">Rhodohalobacter sulfatireducens</name>
    <dbReference type="NCBI Taxonomy" id="2911366"/>
    <lineage>
        <taxon>Bacteria</taxon>
        <taxon>Pseudomonadati</taxon>
        <taxon>Balneolota</taxon>
        <taxon>Balneolia</taxon>
        <taxon>Balneolales</taxon>
        <taxon>Balneolaceae</taxon>
        <taxon>Rhodohalobacter</taxon>
    </lineage>
</organism>
<feature type="transmembrane region" description="Helical" evidence="3">
    <location>
        <begin position="7"/>
        <end position="25"/>
    </location>
</feature>
<evidence type="ECO:0000256" key="1">
    <source>
        <dbReference type="ARBA" id="ARBA00009477"/>
    </source>
</evidence>
<keyword evidence="3" id="KW-0472">Membrane</keyword>
<feature type="domain" description="Multidrug resistance protein MdtA-like barrel-sandwich hybrid" evidence="4">
    <location>
        <begin position="70"/>
        <end position="213"/>
    </location>
</feature>
<name>A0ABS9KDW0_9BACT</name>
<proteinExistence type="inferred from homology"/>
<dbReference type="EMBL" id="JAKLWS010000012">
    <property type="protein sequence ID" value="MCG2589046.1"/>
    <property type="molecule type" value="Genomic_DNA"/>
</dbReference>
<evidence type="ECO:0000259" key="4">
    <source>
        <dbReference type="Pfam" id="PF25917"/>
    </source>
</evidence>
<dbReference type="InterPro" id="IPR006143">
    <property type="entry name" value="RND_pump_MFP"/>
</dbReference>
<protein>
    <submittedName>
        <fullName evidence="5">Efflux RND transporter periplasmic adaptor subunit</fullName>
    </submittedName>
</protein>
<evidence type="ECO:0000313" key="6">
    <source>
        <dbReference type="Proteomes" id="UP001165366"/>
    </source>
</evidence>
<dbReference type="PANTHER" id="PTHR30469:SF12">
    <property type="entry name" value="MULTIDRUG RESISTANCE PROTEIN MDTA"/>
    <property type="match status" value="1"/>
</dbReference>
<dbReference type="PANTHER" id="PTHR30469">
    <property type="entry name" value="MULTIDRUG RESISTANCE PROTEIN MDTA"/>
    <property type="match status" value="1"/>
</dbReference>
<keyword evidence="2" id="KW-0175">Coiled coil</keyword>
<evidence type="ECO:0000256" key="3">
    <source>
        <dbReference type="SAM" id="Phobius"/>
    </source>
</evidence>
<dbReference type="Gene3D" id="1.10.287.470">
    <property type="entry name" value="Helix hairpin bin"/>
    <property type="match status" value="1"/>
</dbReference>
<comment type="caution">
    <text evidence="5">The sequence shown here is derived from an EMBL/GenBank/DDBJ whole genome shotgun (WGS) entry which is preliminary data.</text>
</comment>
<feature type="coiled-coil region" evidence="2">
    <location>
        <begin position="160"/>
        <end position="187"/>
    </location>
</feature>
<dbReference type="NCBIfam" id="TIGR01730">
    <property type="entry name" value="RND_mfp"/>
    <property type="match status" value="1"/>
</dbReference>
<evidence type="ECO:0000256" key="2">
    <source>
        <dbReference type="SAM" id="Coils"/>
    </source>
</evidence>